<evidence type="ECO:0000313" key="1">
    <source>
        <dbReference type="EMBL" id="GLC31189.1"/>
    </source>
</evidence>
<evidence type="ECO:0008006" key="3">
    <source>
        <dbReference type="Google" id="ProtNLM"/>
    </source>
</evidence>
<name>A0ABQ5N7K9_9CLOT</name>
<organism evidence="1 2">
    <name type="scientific">Clostridium omnivorum</name>
    <dbReference type="NCBI Taxonomy" id="1604902"/>
    <lineage>
        <taxon>Bacteria</taxon>
        <taxon>Bacillati</taxon>
        <taxon>Bacillota</taxon>
        <taxon>Clostridia</taxon>
        <taxon>Eubacteriales</taxon>
        <taxon>Clostridiaceae</taxon>
        <taxon>Clostridium</taxon>
    </lineage>
</organism>
<sequence length="330" mass="38446">MYCQACKIRQVEVIEKCDDEIQPYELCNECHKRLLSYSLRPIEWYNLASIHTFNKFLLHDDFYEDDGVATQPEEDVEGIEDLIAPSLDDVKENIESLIDFCIAKWWLEGNMINCLKQHEPHILFKSIKSRFDNSENYYVKGRLYEIASRILGRFCEDWIREKWKFYDGKHIIHLSEAACFCLPFDEGFNFVLSALENISDNELPHMAFSCLYKFRAPQAINWMETKVKSPVKDSWGSLAAASNPSWDKLNEWILKGRPYSLVAIDTLNRLIPHPGHIALNRLNPRPVLINPSSIELMSQVLKEYSEKDNVPRVKQAVDKIISNWNIILGE</sequence>
<evidence type="ECO:0000313" key="2">
    <source>
        <dbReference type="Proteomes" id="UP001208567"/>
    </source>
</evidence>
<keyword evidence="2" id="KW-1185">Reference proteome</keyword>
<dbReference type="EMBL" id="BRXR01000001">
    <property type="protein sequence ID" value="GLC31189.1"/>
    <property type="molecule type" value="Genomic_DNA"/>
</dbReference>
<proteinExistence type="predicted"/>
<gene>
    <name evidence="1" type="ORF">bsdE14_25990</name>
</gene>
<protein>
    <recommendedName>
        <fullName evidence="3">HNH endonuclease</fullName>
    </recommendedName>
</protein>
<reference evidence="1 2" key="1">
    <citation type="journal article" date="2024" name="Int. J. Syst. Evol. Microbiol.">
        <title>Clostridium omnivorum sp. nov., isolated from anoxic soil under the treatment of reductive soil disinfestation.</title>
        <authorList>
            <person name="Ueki A."/>
            <person name="Tonouchi A."/>
            <person name="Kaku N."/>
            <person name="Honma S."/>
            <person name="Ueki K."/>
        </authorList>
    </citation>
    <scope>NUCLEOTIDE SEQUENCE [LARGE SCALE GENOMIC DNA]</scope>
    <source>
        <strain evidence="1 2">E14</strain>
    </source>
</reference>
<comment type="caution">
    <text evidence="1">The sequence shown here is derived from an EMBL/GenBank/DDBJ whole genome shotgun (WGS) entry which is preliminary data.</text>
</comment>
<dbReference type="Proteomes" id="UP001208567">
    <property type="component" value="Unassembled WGS sequence"/>
</dbReference>
<accession>A0ABQ5N7K9</accession>